<sequence length="82" mass="9176">MDFVIASYDQLGLDRPWQCSSFVADNLQCERSSKVSTRLGRPMLMVLSSERYTSCQILDITKPLGKHSVLTLIAPESLSIRA</sequence>
<proteinExistence type="predicted"/>
<dbReference type="RefSeq" id="XP_060353876.1">
    <property type="nucleotide sequence ID" value="XM_060486548.1"/>
</dbReference>
<gene>
    <name evidence="1" type="ORF">CPAR01_02260</name>
</gene>
<name>A0ABQ9SYZ6_9PEZI</name>
<organism evidence="1 2">
    <name type="scientific">Colletotrichum paranaense</name>
    <dbReference type="NCBI Taxonomy" id="1914294"/>
    <lineage>
        <taxon>Eukaryota</taxon>
        <taxon>Fungi</taxon>
        <taxon>Dikarya</taxon>
        <taxon>Ascomycota</taxon>
        <taxon>Pezizomycotina</taxon>
        <taxon>Sordariomycetes</taxon>
        <taxon>Hypocreomycetidae</taxon>
        <taxon>Glomerellales</taxon>
        <taxon>Glomerellaceae</taxon>
        <taxon>Colletotrichum</taxon>
        <taxon>Colletotrichum acutatum species complex</taxon>
    </lineage>
</organism>
<keyword evidence="2" id="KW-1185">Reference proteome</keyword>
<dbReference type="GeneID" id="85370447"/>
<comment type="caution">
    <text evidence="1">The sequence shown here is derived from an EMBL/GenBank/DDBJ whole genome shotgun (WGS) entry which is preliminary data.</text>
</comment>
<protein>
    <submittedName>
        <fullName evidence="1">Uncharacterized protein</fullName>
    </submittedName>
</protein>
<dbReference type="Proteomes" id="UP001241169">
    <property type="component" value="Unassembled WGS sequence"/>
</dbReference>
<evidence type="ECO:0000313" key="2">
    <source>
        <dbReference type="Proteomes" id="UP001241169"/>
    </source>
</evidence>
<accession>A0ABQ9SYZ6</accession>
<reference evidence="1 2" key="1">
    <citation type="submission" date="2016-10" db="EMBL/GenBank/DDBJ databases">
        <title>The genome sequence of Colletotrichum fioriniae PJ7.</title>
        <authorList>
            <person name="Baroncelli R."/>
        </authorList>
    </citation>
    <scope>NUCLEOTIDE SEQUENCE [LARGE SCALE GENOMIC DNA]</scope>
    <source>
        <strain evidence="1 2">IMI 384185</strain>
    </source>
</reference>
<dbReference type="EMBL" id="MOPA01000002">
    <property type="protein sequence ID" value="KAK1544758.1"/>
    <property type="molecule type" value="Genomic_DNA"/>
</dbReference>
<evidence type="ECO:0000313" key="1">
    <source>
        <dbReference type="EMBL" id="KAK1544758.1"/>
    </source>
</evidence>